<accession>A0A8S5V2E4</accession>
<sequence length="2007" mass="228478">MSEFCPIIKKGGAFDAFAKKYHISEGELKASIRKVGIGNPALQEVSEDEFLNSTEFRKLASNHYGINPSGWITSNKEHFEDVNAEFSDFKRTLSDNVQWIDDNTIYFKRDEIDQDDVDDIEYIEGIIGHENVFNRETYDGVVISFSLPRYVKKESISEKQEKPATERSQKVNEWKEVTELLHKIKDTLGKRVRKSDNFKKDHTYYILNPQTGTWEKAQTSVSAIAENVYKRGVWGRSEDDMSFDINQPDENNPAIRLGKDFDRFARDYFSKKGVKRESFPNYSKEEFNALKRDFKAFTDMLDERFGKDNWRINSSPITVGGVVKRGKNNVTVGGELDLLLYTKDKRFYVIDMKTWNANNKDSYWNQAALGYARQQSLYIALMQQNLAELDPNNPNMSGVIDGAFLLRATQNYPQYSANKERYTIDKDGKIFIKNVRGENIPLVNSSEYSAARLVLANQDDGSYFINIDDIDGSKEMIDSFLKDMDTESAKEFLEGATQEDIAAALNRIKELKKQTILGDDKRSIGLSTIFDSEIGILPSKVTRVANKMAKLFSFYLNLLQNDPAAKTKGYLKNQYSDDIDFSKMSRKDILMIPRFASDLMYTSVRQHLENARVMLSDPGLIAEMDLFLANYDTMVELASKQLIKNEHMYITVDGKLMEEEESTEDVEGNDSQDDGSPEANEAGEVEMIYGETKLHQSAIKAVSLDIKTILSTIRESTDDGQYFVDEYGLWDFMDYSTVASSVLKWTQGTTSKSEFLAALREHAKSTPWLRDVLAMVDVYAPNIIPTKITYERSSSLYRNFAKSELPFYSSRLVRGNDGNLVMKTIMENTGKTANYILTRLMADYEKGNAPIFKNNRLDIFVKGKNARGEDFAISNILNVTSKNVSTSVVRELMDNDFFKSSEWNDIDSIIDYDEDYDPYFTDEKNPIAKLYSAIEKFGIKVNKKKFASLFAGDNLKSSFEETRFANIAQLTYKIAKLISNGENDAREASTKYKPLDPSNENNVIYLMRNLLEKVYQNSDESVDPSCYVNGKMYYSYQYPTTMQKLLAKLSNRVGKTNAEYLDWMNDEFGRSIWFYIPGDTDFDEGHWNLKWLERLANDPSSRDALQFMVKIASNGIGYADMGDQSYKLSILSDYFFDNNGEFAIYRTPIASDKSTYEAVKFLRIKDKDQYTQELIEQAHDIFMQELMRAKSVFDYHFRGEKNGHIDKFDIKLKGNNAKMDAIVMDKYGHGIDIKTSDVMNNGKYIYNGTGASFHMIPAVVHMMQTDADFAQKIVDVIFNNRKLDDSLANMFEEKFREHMKEVVEHEKQSFADSGVFEQEPYQVYDEYEDRVVWTKRYKYVDWIIRQLNGGKEVLGAKADELLDAAIEEFVYNNMLAQWNIVEITTTDMAFYGTIENFSKRNAQQHASGMPFDAEAVVFVDGNPIRVSDGKIRNTVIADNIISSHSADQIKIALDMLAERTTDPVAKANIKASIPMISSQYRETNTADGQAYVSLTGLRKQMVMAGTWDMNVHEPIYQRFINGTPTDDDLMFVFNNPQKPFGTSNIWRNRGGDTMPDVRVPTQFKNSEVLLAFAGALEANVGLDSQLAALYRFMEDSHYTGRIVHGGRVVNPGTYRQDGIDSIQFESCVKVGLNNKSDVNNLSPIDTYNALRKAVYNSDGTYNRDNINEYGIEGYVTQQEVPFHFYNHKIQIGSQMAVIAVNDVSDTAMLDDPGSGKQITGKEMKTRYNHAFAELISNAANRMLGELGMTRKNTSSRDIALNKSLSRMMQQNVMSGTKYSIDMLRAVSLHGGSMSVSPENEMLSDAVQSMLGSSFRKAIYKIFFNGGQTVQTSNWGRSTDLDLRFKDNNGGLLMKYNDFCKANNLDAYNGNEPNKDAIEAYNQYVRENQAGFAYMETMQSIPNSNVMSYLTHIDPDNSGKRVFYKYPAGHPKAGQPCLNVQDLAELFDVHIPEKLLKCIYYRIPTQLKSFIMPCMITEFTLPGSGDASAYPLILTVINDSDFKQYWSL</sequence>
<evidence type="ECO:0000256" key="1">
    <source>
        <dbReference type="SAM" id="MobiDB-lite"/>
    </source>
</evidence>
<evidence type="ECO:0000313" key="2">
    <source>
        <dbReference type="EMBL" id="DAG00920.1"/>
    </source>
</evidence>
<protein>
    <submittedName>
        <fullName evidence="2">Uncharacterized protein</fullName>
    </submittedName>
</protein>
<organism evidence="2">
    <name type="scientific">CrAss-like virus sp. ctelJ1</name>
    <dbReference type="NCBI Taxonomy" id="2825838"/>
    <lineage>
        <taxon>Viruses</taxon>
        <taxon>Duplodnaviria</taxon>
        <taxon>Heunggongvirae</taxon>
        <taxon>Uroviricota</taxon>
        <taxon>Caudoviricetes</taxon>
        <taxon>Crassvirales</taxon>
    </lineage>
</organism>
<feature type="region of interest" description="Disordered" evidence="1">
    <location>
        <begin position="658"/>
        <end position="679"/>
    </location>
</feature>
<proteinExistence type="predicted"/>
<name>A0A8S5V2E4_9CAUD</name>
<reference evidence="2" key="1">
    <citation type="journal article" date="2021" name="Proc. Natl. Acad. Sci. U.S.A.">
        <title>A Catalog of Tens of Thousands of Viruses from Human Metagenomes Reveals Hidden Associations with Chronic Diseases.</title>
        <authorList>
            <person name="Tisza M.J."/>
            <person name="Buck C.B."/>
        </authorList>
    </citation>
    <scope>NUCLEOTIDE SEQUENCE</scope>
    <source>
        <strain evidence="2">CtelJ1</strain>
    </source>
</reference>
<dbReference type="EMBL" id="BK016184">
    <property type="protein sequence ID" value="DAG00920.1"/>
    <property type="molecule type" value="Genomic_DNA"/>
</dbReference>